<dbReference type="Pfam" id="PF22544">
    <property type="entry name" value="HYDIN_VesB_CFA65-like_Ig"/>
    <property type="match status" value="2"/>
</dbReference>
<dbReference type="PANTHER" id="PTHR23053">
    <property type="entry name" value="DLEC1 DELETED IN LUNG AND ESOPHAGEAL CANCER 1"/>
    <property type="match status" value="1"/>
</dbReference>
<reference evidence="8" key="1">
    <citation type="submission" date="2022-03" db="EMBL/GenBank/DDBJ databases">
        <title>Draft genome sequence of Aduncisulcus paluster, a free-living microaerophilic Fornicata.</title>
        <authorList>
            <person name="Yuyama I."/>
            <person name="Kume K."/>
            <person name="Tamura T."/>
            <person name="Inagaki Y."/>
            <person name="Hashimoto T."/>
        </authorList>
    </citation>
    <scope>NUCLEOTIDE SEQUENCE</scope>
    <source>
        <strain evidence="8">NY0171</strain>
    </source>
</reference>
<keyword evidence="6" id="KW-0812">Transmembrane</keyword>
<name>A0ABQ5K4Y4_9EUKA</name>
<evidence type="ECO:0000256" key="4">
    <source>
        <dbReference type="ARBA" id="ARBA00023069"/>
    </source>
</evidence>
<dbReference type="InterPro" id="IPR053879">
    <property type="entry name" value="HYDIN_VesB_CFA65-like_Ig"/>
</dbReference>
<feature type="transmembrane region" description="Helical" evidence="6">
    <location>
        <begin position="112"/>
        <end position="129"/>
    </location>
</feature>
<sequence length="842" mass="90644">MPTTDPIISKAPISPFLLNLLTIFRVDKHRQPKLVAEFKRKSFHLVGLLVPFLYGFLIEKGIIKRTSVAFIIASIAILVMFAELTRMTFPTVNALFIVIAGPLMRTKEVTRFTGIIYYLVAAFLVVLLLPPILGIASIICLMLGDLSAALVGIAYGKHRLVGKKTAEGLVGNIIVCYISCMVVIHSIGGVDVVNSSIISLFGAFSAGFTELFCAFLDDNFMIPVVSGLAMGLIQILIGVDLPYQKFEFSTITDRMLLTTVLNFDDTYVSLFSSKTVTIKNDGEEVCYYSWACPSPFSIFPEKTTLFPGAAQEFEVSFRPSISSSFFETATLSTSTGDDEVHEQILRLTGVGVGPTLTIDPTDIDISSVVVGKRVEVPLHINNTGGIEAAWAWEESGIVTVIPAAGNIAAGSSKQLKLSFRPSTVGTFRLQTQCFIDGSDPLTINIKARVKSPSFTVSPSEISLGDISHGFLASRPLRLINTSTAPFIAHLSIEGAVGDDIVVHPATLEFAEGETKAVMVDITPVTIIGNFSAALAISVPGVDKKTIPIVGKAIAPELSLSPSHISLGECQIDYKYHTTLTLTNKSKEFDGRFEIIPPSNKERNVVINEVQPASGILEKGKSKTLHVSTTLLVAGTFTLHVIVRTIASNPDGSPVSQCTSTIRVTGVGPNVTSSVNHIDFGARSVLTPHSKSFTLLNNSVVPALVGVCIRGERSIFKLKFDRKYAKDKESEESAMVSLSGSGGTPIKMFNFDHSYTSSEFKSIEFTLPPHTCIPLSISLLLNESKAIKDCIDVVSSKGGDGRSHTAIPLTVRGVGSVIVSVDGEDFSKPFFLGEVFTNTQATR</sequence>
<keyword evidence="6" id="KW-1133">Transmembrane helix</keyword>
<protein>
    <submittedName>
        <fullName evidence="8">Hydrocephalus-inducing-like protein</fullName>
    </submittedName>
</protein>
<organism evidence="8 9">
    <name type="scientific">Aduncisulcus paluster</name>
    <dbReference type="NCBI Taxonomy" id="2918883"/>
    <lineage>
        <taxon>Eukaryota</taxon>
        <taxon>Metamonada</taxon>
        <taxon>Carpediemonas-like organisms</taxon>
        <taxon>Aduncisulcus</taxon>
    </lineage>
</organism>
<dbReference type="PANTHER" id="PTHR23053:SF0">
    <property type="entry name" value="HYDROCEPHALUS-INDUCING PROTEIN HOMOLOG"/>
    <property type="match status" value="1"/>
</dbReference>
<keyword evidence="9" id="KW-1185">Reference proteome</keyword>
<evidence type="ECO:0000256" key="3">
    <source>
        <dbReference type="ARBA" id="ARBA00022490"/>
    </source>
</evidence>
<feature type="transmembrane region" description="Helical" evidence="6">
    <location>
        <begin position="69"/>
        <end position="100"/>
    </location>
</feature>
<feature type="transmembrane region" description="Helical" evidence="6">
    <location>
        <begin position="135"/>
        <end position="156"/>
    </location>
</feature>
<keyword evidence="5" id="KW-0966">Cell projection</keyword>
<dbReference type="Proteomes" id="UP001057375">
    <property type="component" value="Unassembled WGS sequence"/>
</dbReference>
<proteinExistence type="predicted"/>
<dbReference type="NCBIfam" id="NF012200">
    <property type="entry name" value="choice_anch_D"/>
    <property type="match status" value="1"/>
</dbReference>
<comment type="subcellular location">
    <subcellularLocation>
        <location evidence="1">Cell projection</location>
        <location evidence="1">Cilium</location>
    </subcellularLocation>
    <subcellularLocation>
        <location evidence="2">Cytoplasm</location>
    </subcellularLocation>
</comment>
<feature type="domain" description="HYDIN/VesB/CFA65-like Ig-like" evidence="7">
    <location>
        <begin position="259"/>
        <end position="340"/>
    </location>
</feature>
<evidence type="ECO:0000313" key="8">
    <source>
        <dbReference type="EMBL" id="GKT27458.1"/>
    </source>
</evidence>
<evidence type="ECO:0000256" key="1">
    <source>
        <dbReference type="ARBA" id="ARBA00004138"/>
    </source>
</evidence>
<accession>A0ABQ5K4Y4</accession>
<feature type="domain" description="HYDIN/VesB/CFA65-like Ig-like" evidence="7">
    <location>
        <begin position="354"/>
        <end position="447"/>
    </location>
</feature>
<keyword evidence="6" id="KW-0472">Membrane</keyword>
<feature type="non-terminal residue" evidence="8">
    <location>
        <position position="842"/>
    </location>
</feature>
<evidence type="ECO:0000259" key="7">
    <source>
        <dbReference type="Pfam" id="PF22544"/>
    </source>
</evidence>
<feature type="transmembrane region" description="Helical" evidence="6">
    <location>
        <begin position="168"/>
        <end position="187"/>
    </location>
</feature>
<feature type="transmembrane region" description="Helical" evidence="6">
    <location>
        <begin position="220"/>
        <end position="239"/>
    </location>
</feature>
<dbReference type="InterPro" id="IPR033305">
    <property type="entry name" value="Hydin-like"/>
</dbReference>
<feature type="transmembrane region" description="Helical" evidence="6">
    <location>
        <begin position="193"/>
        <end position="213"/>
    </location>
</feature>
<gene>
    <name evidence="8" type="ORF">ADUPG1_000046</name>
</gene>
<dbReference type="InterPro" id="IPR013783">
    <property type="entry name" value="Ig-like_fold"/>
</dbReference>
<dbReference type="EMBL" id="BQXS01000017">
    <property type="protein sequence ID" value="GKT27458.1"/>
    <property type="molecule type" value="Genomic_DNA"/>
</dbReference>
<feature type="transmembrane region" description="Helical" evidence="6">
    <location>
        <begin position="45"/>
        <end position="63"/>
    </location>
</feature>
<evidence type="ECO:0000256" key="6">
    <source>
        <dbReference type="SAM" id="Phobius"/>
    </source>
</evidence>
<evidence type="ECO:0000256" key="5">
    <source>
        <dbReference type="ARBA" id="ARBA00023273"/>
    </source>
</evidence>
<comment type="caution">
    <text evidence="8">The sequence shown here is derived from an EMBL/GenBank/DDBJ whole genome shotgun (WGS) entry which is preliminary data.</text>
</comment>
<dbReference type="Gene3D" id="2.60.40.10">
    <property type="entry name" value="Immunoglobulins"/>
    <property type="match status" value="5"/>
</dbReference>
<keyword evidence="3" id="KW-0963">Cytoplasm</keyword>
<evidence type="ECO:0000313" key="9">
    <source>
        <dbReference type="Proteomes" id="UP001057375"/>
    </source>
</evidence>
<keyword evidence="4" id="KW-0969">Cilium</keyword>
<evidence type="ECO:0000256" key="2">
    <source>
        <dbReference type="ARBA" id="ARBA00004496"/>
    </source>
</evidence>
<dbReference type="Pfam" id="PF14874">
    <property type="entry name" value="PapD-like"/>
    <property type="match status" value="2"/>
</dbReference>